<keyword evidence="7 16" id="KW-0812">Transmembrane</keyword>
<dbReference type="InterPro" id="IPR013656">
    <property type="entry name" value="PAS_4"/>
</dbReference>
<feature type="coiled-coil region" evidence="15">
    <location>
        <begin position="347"/>
        <end position="374"/>
    </location>
</feature>
<dbReference type="PANTHER" id="PTHR43065:SF42">
    <property type="entry name" value="TWO-COMPONENT SENSOR PPRA"/>
    <property type="match status" value="1"/>
</dbReference>
<evidence type="ECO:0000313" key="25">
    <source>
        <dbReference type="Proteomes" id="UP000831485"/>
    </source>
</evidence>
<dbReference type="PROSITE" id="PS50110">
    <property type="entry name" value="RESPONSE_REGULATORY"/>
    <property type="match status" value="1"/>
</dbReference>
<protein>
    <recommendedName>
        <fullName evidence="3">histidine kinase</fullName>
        <ecNumber evidence="3">2.7.13.3</ecNumber>
    </recommendedName>
</protein>
<evidence type="ECO:0000256" key="6">
    <source>
        <dbReference type="ARBA" id="ARBA00022679"/>
    </source>
</evidence>
<dbReference type="NCBIfam" id="TIGR00229">
    <property type="entry name" value="sensory_box"/>
    <property type="match status" value="4"/>
</dbReference>
<dbReference type="PROSITE" id="PS50112">
    <property type="entry name" value="PAS"/>
    <property type="match status" value="4"/>
</dbReference>
<dbReference type="Pfam" id="PF00072">
    <property type="entry name" value="Response_reg"/>
    <property type="match status" value="1"/>
</dbReference>
<evidence type="ECO:0000256" key="7">
    <source>
        <dbReference type="ARBA" id="ARBA00022692"/>
    </source>
</evidence>
<name>A0A6V8MSX2_9BACT</name>
<dbReference type="Pfam" id="PF00672">
    <property type="entry name" value="HAMP"/>
    <property type="match status" value="1"/>
</dbReference>
<evidence type="ECO:0000256" key="12">
    <source>
        <dbReference type="ARBA" id="ARBA00023012"/>
    </source>
</evidence>
<evidence type="ECO:0000313" key="23">
    <source>
        <dbReference type="EMBL" id="UPU38227.1"/>
    </source>
</evidence>
<evidence type="ECO:0000259" key="21">
    <source>
        <dbReference type="PROSITE" id="PS50885"/>
    </source>
</evidence>
<keyword evidence="8" id="KW-0547">Nucleotide-binding</keyword>
<feature type="domain" description="PAS" evidence="19">
    <location>
        <begin position="492"/>
        <end position="565"/>
    </location>
</feature>
<dbReference type="InterPro" id="IPR003660">
    <property type="entry name" value="HAMP_dom"/>
</dbReference>
<dbReference type="InterPro" id="IPR000014">
    <property type="entry name" value="PAS"/>
</dbReference>
<evidence type="ECO:0000256" key="15">
    <source>
        <dbReference type="SAM" id="Coils"/>
    </source>
</evidence>
<evidence type="ECO:0000256" key="4">
    <source>
        <dbReference type="ARBA" id="ARBA00022475"/>
    </source>
</evidence>
<dbReference type="GO" id="GO:0005524">
    <property type="term" value="F:ATP binding"/>
    <property type="evidence" value="ECO:0007669"/>
    <property type="project" value="UniProtKB-KW"/>
</dbReference>
<feature type="domain" description="PAC" evidence="20">
    <location>
        <begin position="833"/>
        <end position="887"/>
    </location>
</feature>
<dbReference type="EC" id="2.7.13.3" evidence="3"/>
<dbReference type="PROSITE" id="PS50109">
    <property type="entry name" value="HIS_KIN"/>
    <property type="match status" value="1"/>
</dbReference>
<dbReference type="InterPro" id="IPR005467">
    <property type="entry name" value="His_kinase_dom"/>
</dbReference>
<evidence type="ECO:0000256" key="16">
    <source>
        <dbReference type="SAM" id="Phobius"/>
    </source>
</evidence>
<accession>A0A6V8MSX2</accession>
<keyword evidence="9" id="KW-0418">Kinase</keyword>
<keyword evidence="13 16" id="KW-0472">Membrane</keyword>
<feature type="domain" description="PAC" evidence="20">
    <location>
        <begin position="440"/>
        <end position="492"/>
    </location>
</feature>
<evidence type="ECO:0000313" key="22">
    <source>
        <dbReference type="EMBL" id="GFO63238.1"/>
    </source>
</evidence>
<dbReference type="InterPro" id="IPR013767">
    <property type="entry name" value="PAS_fold"/>
</dbReference>
<keyword evidence="25" id="KW-1185">Reference proteome</keyword>
<dbReference type="InterPro" id="IPR001789">
    <property type="entry name" value="Sig_transdc_resp-reg_receiver"/>
</dbReference>
<dbReference type="Proteomes" id="UP000568888">
    <property type="component" value="Unassembled WGS sequence"/>
</dbReference>
<dbReference type="SMART" id="SM00086">
    <property type="entry name" value="PAC"/>
    <property type="match status" value="3"/>
</dbReference>
<evidence type="ECO:0000256" key="2">
    <source>
        <dbReference type="ARBA" id="ARBA00004651"/>
    </source>
</evidence>
<dbReference type="CDD" id="cd00130">
    <property type="entry name" value="PAS"/>
    <property type="match status" value="4"/>
</dbReference>
<keyword evidence="5 14" id="KW-0597">Phosphoprotein</keyword>
<dbReference type="Gene3D" id="3.40.50.2300">
    <property type="match status" value="1"/>
</dbReference>
<dbReference type="SMART" id="SM00388">
    <property type="entry name" value="HisKA"/>
    <property type="match status" value="1"/>
</dbReference>
<dbReference type="GO" id="GO:0005886">
    <property type="term" value="C:plasma membrane"/>
    <property type="evidence" value="ECO:0007669"/>
    <property type="project" value="UniProtKB-SubCell"/>
</dbReference>
<evidence type="ECO:0000259" key="19">
    <source>
        <dbReference type="PROSITE" id="PS50112"/>
    </source>
</evidence>
<keyword evidence="6" id="KW-0808">Transferase</keyword>
<evidence type="ECO:0000256" key="5">
    <source>
        <dbReference type="ARBA" id="ARBA00022553"/>
    </source>
</evidence>
<feature type="modified residue" description="4-aspartylphosphate" evidence="14">
    <location>
        <position position="1194"/>
    </location>
</feature>
<dbReference type="SUPFAM" id="SSF52172">
    <property type="entry name" value="CheY-like"/>
    <property type="match status" value="1"/>
</dbReference>
<feature type="transmembrane region" description="Helical" evidence="16">
    <location>
        <begin position="287"/>
        <end position="310"/>
    </location>
</feature>
<dbReference type="RefSeq" id="WP_183346114.1">
    <property type="nucleotide sequence ID" value="NZ_BLXY01000002.1"/>
</dbReference>
<dbReference type="AlphaFoldDB" id="A0A6V8MSX2"/>
<dbReference type="PANTHER" id="PTHR43065">
    <property type="entry name" value="SENSOR HISTIDINE KINASE"/>
    <property type="match status" value="1"/>
</dbReference>
<dbReference type="InterPro" id="IPR001610">
    <property type="entry name" value="PAC"/>
</dbReference>
<organism evidence="22 24">
    <name type="scientific">Geomonas paludis</name>
    <dbReference type="NCBI Taxonomy" id="2740185"/>
    <lineage>
        <taxon>Bacteria</taxon>
        <taxon>Pseudomonadati</taxon>
        <taxon>Thermodesulfobacteriota</taxon>
        <taxon>Desulfuromonadia</taxon>
        <taxon>Geobacterales</taxon>
        <taxon>Geobacteraceae</taxon>
        <taxon>Geomonas</taxon>
    </lineage>
</organism>
<comment type="catalytic activity">
    <reaction evidence="1">
        <text>ATP + protein L-histidine = ADP + protein N-phospho-L-histidine.</text>
        <dbReference type="EC" id="2.7.13.3"/>
    </reaction>
</comment>
<dbReference type="Pfam" id="PF02518">
    <property type="entry name" value="HATPase_c"/>
    <property type="match status" value="1"/>
</dbReference>
<feature type="domain" description="Response regulatory" evidence="18">
    <location>
        <begin position="1143"/>
        <end position="1260"/>
    </location>
</feature>
<feature type="domain" description="PAC" evidence="20">
    <location>
        <begin position="582"/>
        <end position="634"/>
    </location>
</feature>
<dbReference type="InterPro" id="IPR003661">
    <property type="entry name" value="HisK_dim/P_dom"/>
</dbReference>
<dbReference type="GO" id="GO:0000155">
    <property type="term" value="F:phosphorelay sensor kinase activity"/>
    <property type="evidence" value="ECO:0007669"/>
    <property type="project" value="InterPro"/>
</dbReference>
<feature type="domain" description="PAC" evidence="20">
    <location>
        <begin position="714"/>
        <end position="765"/>
    </location>
</feature>
<gene>
    <name evidence="22" type="ORF">GMPD_11570</name>
    <name evidence="23" type="ORF">M1B72_11085</name>
</gene>
<dbReference type="Gene3D" id="6.10.340.10">
    <property type="match status" value="1"/>
</dbReference>
<dbReference type="InterPro" id="IPR036890">
    <property type="entry name" value="HATPase_C_sf"/>
</dbReference>
<reference evidence="23" key="3">
    <citation type="submission" date="2022-04" db="EMBL/GenBank/DDBJ databases">
        <authorList>
            <person name="Liu G."/>
        </authorList>
    </citation>
    <scope>NUCLEOTIDE SEQUENCE</scope>
    <source>
        <strain evidence="23">RG22</strain>
    </source>
</reference>
<dbReference type="EMBL" id="BLXY01000002">
    <property type="protein sequence ID" value="GFO63238.1"/>
    <property type="molecule type" value="Genomic_DNA"/>
</dbReference>
<dbReference type="InterPro" id="IPR035965">
    <property type="entry name" value="PAS-like_dom_sf"/>
</dbReference>
<evidence type="ECO:0000256" key="1">
    <source>
        <dbReference type="ARBA" id="ARBA00000085"/>
    </source>
</evidence>
<dbReference type="Gene3D" id="3.30.565.10">
    <property type="entry name" value="Histidine kinase-like ATPase, C-terminal domain"/>
    <property type="match status" value="1"/>
</dbReference>
<dbReference type="SUPFAM" id="SSF55785">
    <property type="entry name" value="PYP-like sensor domain (PAS domain)"/>
    <property type="match status" value="4"/>
</dbReference>
<evidence type="ECO:0000256" key="8">
    <source>
        <dbReference type="ARBA" id="ARBA00022741"/>
    </source>
</evidence>
<reference evidence="24" key="1">
    <citation type="submission" date="2020-06" db="EMBL/GenBank/DDBJ databases">
        <title>Draft genomic sequecing of Geomonas sp. Red736.</title>
        <authorList>
            <person name="Itoh H."/>
            <person name="Xu Z.X."/>
            <person name="Ushijima N."/>
            <person name="Masuda Y."/>
            <person name="Shiratori Y."/>
            <person name="Senoo K."/>
        </authorList>
    </citation>
    <scope>NUCLEOTIDE SEQUENCE [LARGE SCALE GENOMIC DNA]</scope>
    <source>
        <strain evidence="24">Red736</strain>
    </source>
</reference>
<dbReference type="Pfam" id="PF13426">
    <property type="entry name" value="PAS_9"/>
    <property type="match status" value="1"/>
</dbReference>
<dbReference type="Pfam" id="PF00989">
    <property type="entry name" value="PAS"/>
    <property type="match status" value="2"/>
</dbReference>
<evidence type="ECO:0000259" key="17">
    <source>
        <dbReference type="PROSITE" id="PS50109"/>
    </source>
</evidence>
<feature type="domain" description="Histidine kinase" evidence="17">
    <location>
        <begin position="900"/>
        <end position="1123"/>
    </location>
</feature>
<evidence type="ECO:0000256" key="10">
    <source>
        <dbReference type="ARBA" id="ARBA00022840"/>
    </source>
</evidence>
<evidence type="ECO:0000313" key="24">
    <source>
        <dbReference type="Proteomes" id="UP000568888"/>
    </source>
</evidence>
<dbReference type="InterPro" id="IPR011006">
    <property type="entry name" value="CheY-like_superfamily"/>
</dbReference>
<evidence type="ECO:0000256" key="13">
    <source>
        <dbReference type="ARBA" id="ARBA00023136"/>
    </source>
</evidence>
<evidence type="ECO:0000259" key="18">
    <source>
        <dbReference type="PROSITE" id="PS50110"/>
    </source>
</evidence>
<evidence type="ECO:0000256" key="9">
    <source>
        <dbReference type="ARBA" id="ARBA00022777"/>
    </source>
</evidence>
<feature type="domain" description="PAS" evidence="19">
    <location>
        <begin position="367"/>
        <end position="432"/>
    </location>
</feature>
<dbReference type="SUPFAM" id="SSF47384">
    <property type="entry name" value="Homodimeric domain of signal transducing histidine kinase"/>
    <property type="match status" value="1"/>
</dbReference>
<dbReference type="GO" id="GO:0006355">
    <property type="term" value="P:regulation of DNA-templated transcription"/>
    <property type="evidence" value="ECO:0007669"/>
    <property type="project" value="InterPro"/>
</dbReference>
<dbReference type="EMBL" id="CP096574">
    <property type="protein sequence ID" value="UPU38227.1"/>
    <property type="molecule type" value="Genomic_DNA"/>
</dbReference>
<reference evidence="22" key="2">
    <citation type="journal article" date="2021" name="Int. J. Syst. Evol. Microbiol.">
        <title>Geomonas silvestris sp. nov., Geomonas paludis sp. nov. and Geomonas limicola sp. nov., isolated from terrestrial environments, and emended description of the genus Geomonas.</title>
        <authorList>
            <person name="Itoh H."/>
            <person name="Xu Z."/>
            <person name="Masuda Y."/>
            <person name="Ushijima N."/>
            <person name="Hayakawa C."/>
            <person name="Shiratori Y."/>
            <person name="Senoo K."/>
        </authorList>
    </citation>
    <scope>NUCLEOTIDE SEQUENCE</scope>
    <source>
        <strain evidence="22">Red736</strain>
    </source>
</reference>
<feature type="domain" description="PAS" evidence="19">
    <location>
        <begin position="762"/>
        <end position="808"/>
    </location>
</feature>
<keyword evidence="12" id="KW-0902">Two-component regulatory system</keyword>
<dbReference type="PROSITE" id="PS50885">
    <property type="entry name" value="HAMP"/>
    <property type="match status" value="1"/>
</dbReference>
<evidence type="ECO:0000256" key="14">
    <source>
        <dbReference type="PROSITE-ProRule" id="PRU00169"/>
    </source>
</evidence>
<evidence type="ECO:0000256" key="3">
    <source>
        <dbReference type="ARBA" id="ARBA00012438"/>
    </source>
</evidence>
<dbReference type="InterPro" id="IPR033479">
    <property type="entry name" value="dCache_1"/>
</dbReference>
<dbReference type="SMART" id="SM00304">
    <property type="entry name" value="HAMP"/>
    <property type="match status" value="1"/>
</dbReference>
<dbReference type="Pfam" id="PF08448">
    <property type="entry name" value="PAS_4"/>
    <property type="match status" value="1"/>
</dbReference>
<keyword evidence="4" id="KW-1003">Cell membrane</keyword>
<sequence length="1262" mass="140418">MRTFSLKTKMTVTISLLIAGLLSILALTTHLYVTDQIKGLLFTQQFDMVTALADQIDDKLRLSQTELAATAHTLKTATLQDPRTLQSFFDQRPGNLSMFDNGLFLFSAQGALISGNPLDSGIIGKNFLFRDYLKKTLATRQPQISAPFLSSQTHRHPIIMLTAPILDDRGEVAGVLAGSIDLTKDNFVTRVGRITLGDKGYLYLYNTDRVMIAHPDSRRVFKQDVPVGKNRLYDEAIAGYEGTGETVNSRGLAVISSFKRLKTTNWILASNFPQQEAYAPIYRARSYILIALFVVFLISMLVVSLCMKFLTAPLTTFTEQIRVLAQNKDGDVAPLSIATGDEIGVLGDAFNQLLQELQQQKYELKRQLEFSQKLIEVTPIPVFYKGADGRYLGCNQAFSNFTGFTRDRVIGRTVFDLTPAALAEVHHRSDQEIIAGAGVQVYESKTMHADQAERDVIFFKTSFTTTSGSCGGILGVMLDITERKQAEAALQSQKEFAESLVLNMTQPTFVLDCQHRVIMWNHALENLTGIKAADVLGSAHAGKVFYGIDRPVLADLVLDENFDEGVRFYSDCRRSPLIEGGLQAEGWYQDPDGKGHYVTINAAQIRDRQGRVVGAIQNLEDITERKQAEVAHEQTRRQMQLILDAAGEGINGVDMQGRITFVNPAAAHMVGWTQEELLGQHQHSLMHHTREDGSPFPEQECPMSAACYEGRPYQGSDELFWRKDGSSFYAEYNCRPLREGGELVGAVVIYKDVTERRQADEQLLKLSQAVMQSPVAIMITDIRGDIEFVNPRFTEITGYSSEEVIGKNPSILKSGKTSPELYQGMWDTITAGRVWTGELYNRHKNGSTFWQHSTISPILNSSGVISHFMAFMESINERKKLEEQLRQAQKMEAIGQLAGGVAHDFNNILTVILGFGQLLQHSLPKDDPMLEHMEQILDAADRATHLTKSLLAFSRKQVMVMQQVELNELTRRHAKFLVRIIGEDVTLKTAFSDEKLLVMADSGQLEQVLMNLATNARDAMPSGGELTIRTEVTTLDKEFHRQYGYGMPGRYALITVGDTGTGMDAETQQKIFEPFFTTKLPGRGTGLGMSIVYGIIKQHGGYITVFSQVGFGTTFSIYLPLITEKVQSGEKPATFIPEGGSESILVVEDDAAVGRLVESVLKRYGYQVILANSGDEALELFPSRGQEISLALLDVIMPKMNGKQLCEELRRHSPKLKVLFLSGYTADVIQDKGIFMEEGVDIIKKPARPIELAKKVREMLDS</sequence>
<dbReference type="CDD" id="cd12914">
    <property type="entry name" value="PDC1_DGC_like"/>
    <property type="match status" value="1"/>
</dbReference>
<dbReference type="InterPro" id="IPR003594">
    <property type="entry name" value="HATPase_dom"/>
</dbReference>
<comment type="subcellular location">
    <subcellularLocation>
        <location evidence="2">Cell membrane</location>
        <topology evidence="2">Multi-pass membrane protein</topology>
    </subcellularLocation>
</comment>
<keyword evidence="10" id="KW-0067">ATP-binding</keyword>
<dbReference type="SMART" id="SM00387">
    <property type="entry name" value="HATPase_c"/>
    <property type="match status" value="1"/>
</dbReference>
<feature type="domain" description="PAS" evidence="19">
    <location>
        <begin position="635"/>
        <end position="687"/>
    </location>
</feature>
<dbReference type="InterPro" id="IPR036097">
    <property type="entry name" value="HisK_dim/P_sf"/>
</dbReference>
<feature type="domain" description="HAMP" evidence="21">
    <location>
        <begin position="308"/>
        <end position="362"/>
    </location>
</feature>
<proteinExistence type="predicted"/>
<dbReference type="InterPro" id="IPR000700">
    <property type="entry name" value="PAS-assoc_C"/>
</dbReference>
<dbReference type="Gene3D" id="1.10.287.130">
    <property type="match status" value="1"/>
</dbReference>
<dbReference type="Pfam" id="PF02743">
    <property type="entry name" value="dCache_1"/>
    <property type="match status" value="1"/>
</dbReference>
<keyword evidence="11 16" id="KW-1133">Transmembrane helix</keyword>
<dbReference type="SMART" id="SM00448">
    <property type="entry name" value="REC"/>
    <property type="match status" value="1"/>
</dbReference>
<dbReference type="InterPro" id="IPR004358">
    <property type="entry name" value="Sig_transdc_His_kin-like_C"/>
</dbReference>
<feature type="transmembrane region" description="Helical" evidence="16">
    <location>
        <begin position="12"/>
        <end position="33"/>
    </location>
</feature>
<keyword evidence="15" id="KW-0175">Coiled coil</keyword>
<dbReference type="PRINTS" id="PR00344">
    <property type="entry name" value="BCTRLSENSOR"/>
</dbReference>
<dbReference type="PROSITE" id="PS50113">
    <property type="entry name" value="PAC"/>
    <property type="match status" value="4"/>
</dbReference>
<evidence type="ECO:0000259" key="20">
    <source>
        <dbReference type="PROSITE" id="PS50113"/>
    </source>
</evidence>
<dbReference type="Gene3D" id="3.30.450.20">
    <property type="entry name" value="PAS domain"/>
    <property type="match status" value="5"/>
</dbReference>
<dbReference type="SMART" id="SM00091">
    <property type="entry name" value="PAS"/>
    <property type="match status" value="4"/>
</dbReference>
<dbReference type="CDD" id="cd00082">
    <property type="entry name" value="HisKA"/>
    <property type="match status" value="1"/>
</dbReference>
<dbReference type="Proteomes" id="UP000831485">
    <property type="component" value="Chromosome"/>
</dbReference>
<dbReference type="CDD" id="cd18774">
    <property type="entry name" value="PDC2_HK_sensor"/>
    <property type="match status" value="1"/>
</dbReference>
<dbReference type="Pfam" id="PF00512">
    <property type="entry name" value="HisKA"/>
    <property type="match status" value="1"/>
</dbReference>
<dbReference type="SUPFAM" id="SSF55874">
    <property type="entry name" value="ATPase domain of HSP90 chaperone/DNA topoisomerase II/histidine kinase"/>
    <property type="match status" value="1"/>
</dbReference>
<evidence type="ECO:0000256" key="11">
    <source>
        <dbReference type="ARBA" id="ARBA00022989"/>
    </source>
</evidence>